<proteinExistence type="predicted"/>
<evidence type="ECO:0000256" key="2">
    <source>
        <dbReference type="SAM" id="SignalP"/>
    </source>
</evidence>
<reference evidence="3 4" key="1">
    <citation type="journal article" date="2016" name="Mol. Biol. Evol.">
        <title>Comparative Genomics of Early-Diverging Mushroom-Forming Fungi Provides Insights into the Origins of Lignocellulose Decay Capabilities.</title>
        <authorList>
            <person name="Nagy L.G."/>
            <person name="Riley R."/>
            <person name="Tritt A."/>
            <person name="Adam C."/>
            <person name="Daum C."/>
            <person name="Floudas D."/>
            <person name="Sun H."/>
            <person name="Yadav J.S."/>
            <person name="Pangilinan J."/>
            <person name="Larsson K.H."/>
            <person name="Matsuura K."/>
            <person name="Barry K."/>
            <person name="Labutti K."/>
            <person name="Kuo R."/>
            <person name="Ohm R.A."/>
            <person name="Bhattacharya S.S."/>
            <person name="Shirouzu T."/>
            <person name="Yoshinaga Y."/>
            <person name="Martin F.M."/>
            <person name="Grigoriev I.V."/>
            <person name="Hibbett D.S."/>
        </authorList>
    </citation>
    <scope>NUCLEOTIDE SEQUENCE [LARGE SCALE GENOMIC DNA]</scope>
    <source>
        <strain evidence="3 4">L-15889</strain>
    </source>
</reference>
<dbReference type="AlphaFoldDB" id="A0A165TUK1"/>
<gene>
    <name evidence="3" type="ORF">DAEQUDRAFT_761911</name>
</gene>
<accession>A0A165TUK1</accession>
<sequence>MSILAMSVIIAPALAAPFPREHAMTPVERELSTSGDLWTRDFEDPLFQRDVSDSLWGRDFEGDVLIERDLSGDLWDRDIDELDTLVARDAHPRPRPGRPHPGPITITVVPPSRPPSPSPSRRELYNELLARMDTLFDELD</sequence>
<feature type="signal peptide" evidence="2">
    <location>
        <begin position="1"/>
        <end position="15"/>
    </location>
</feature>
<dbReference type="EMBL" id="KV429035">
    <property type="protein sequence ID" value="KZT73974.1"/>
    <property type="molecule type" value="Genomic_DNA"/>
</dbReference>
<name>A0A165TUK1_9APHY</name>
<protein>
    <submittedName>
        <fullName evidence="3">Uncharacterized protein</fullName>
    </submittedName>
</protein>
<feature type="chain" id="PRO_5013040162" evidence="2">
    <location>
        <begin position="16"/>
        <end position="140"/>
    </location>
</feature>
<evidence type="ECO:0000256" key="1">
    <source>
        <dbReference type="SAM" id="MobiDB-lite"/>
    </source>
</evidence>
<evidence type="ECO:0000313" key="3">
    <source>
        <dbReference type="EMBL" id="KZT73974.1"/>
    </source>
</evidence>
<keyword evidence="4" id="KW-1185">Reference proteome</keyword>
<feature type="region of interest" description="Disordered" evidence="1">
    <location>
        <begin position="87"/>
        <end position="121"/>
    </location>
</feature>
<keyword evidence="2" id="KW-0732">Signal</keyword>
<organism evidence="3 4">
    <name type="scientific">Daedalea quercina L-15889</name>
    <dbReference type="NCBI Taxonomy" id="1314783"/>
    <lineage>
        <taxon>Eukaryota</taxon>
        <taxon>Fungi</taxon>
        <taxon>Dikarya</taxon>
        <taxon>Basidiomycota</taxon>
        <taxon>Agaricomycotina</taxon>
        <taxon>Agaricomycetes</taxon>
        <taxon>Polyporales</taxon>
        <taxon>Fomitopsis</taxon>
    </lineage>
</organism>
<evidence type="ECO:0000313" key="4">
    <source>
        <dbReference type="Proteomes" id="UP000076727"/>
    </source>
</evidence>
<dbReference type="Proteomes" id="UP000076727">
    <property type="component" value="Unassembled WGS sequence"/>
</dbReference>